<dbReference type="GeneID" id="14919263"/>
<feature type="domain" description="Histidine kinase" evidence="3">
    <location>
        <begin position="351"/>
        <end position="560"/>
    </location>
</feature>
<keyword evidence="2" id="KW-0472">Membrane</keyword>
<dbReference type="SMART" id="SM00387">
    <property type="entry name" value="HATPase_c"/>
    <property type="match status" value="1"/>
</dbReference>
<feature type="transmembrane region" description="Helical" evidence="2">
    <location>
        <begin position="590"/>
        <end position="609"/>
    </location>
</feature>
<dbReference type="SUPFAM" id="SSF55874">
    <property type="entry name" value="ATPase domain of HSP90 chaperone/DNA topoisomerase II/histidine kinase"/>
    <property type="match status" value="1"/>
</dbReference>
<dbReference type="STRING" id="1257118.L8GZT8"/>
<dbReference type="PANTHER" id="PTHR43547">
    <property type="entry name" value="TWO-COMPONENT HISTIDINE KINASE"/>
    <property type="match status" value="1"/>
</dbReference>
<evidence type="ECO:0000256" key="2">
    <source>
        <dbReference type="SAM" id="Phobius"/>
    </source>
</evidence>
<protein>
    <submittedName>
        <fullName evidence="4">Multisensor hybrid histidine kinase</fullName>
    </submittedName>
</protein>
<dbReference type="GO" id="GO:0000155">
    <property type="term" value="F:phosphorelay sensor kinase activity"/>
    <property type="evidence" value="ECO:0007669"/>
    <property type="project" value="InterPro"/>
</dbReference>
<dbReference type="SUPFAM" id="SSF55781">
    <property type="entry name" value="GAF domain-like"/>
    <property type="match status" value="1"/>
</dbReference>
<dbReference type="OrthoDB" id="10266508at2759"/>
<reference evidence="4 5" key="1">
    <citation type="journal article" date="2013" name="Genome Biol.">
        <title>Genome of Acanthamoeba castellanii highlights extensive lateral gene transfer and early evolution of tyrosine kinase signaling.</title>
        <authorList>
            <person name="Clarke M."/>
            <person name="Lohan A.J."/>
            <person name="Liu B."/>
            <person name="Lagkouvardos I."/>
            <person name="Roy S."/>
            <person name="Zafar N."/>
            <person name="Bertelli C."/>
            <person name="Schilde C."/>
            <person name="Kianianmomeni A."/>
            <person name="Burglin T.R."/>
            <person name="Frech C."/>
            <person name="Turcotte B."/>
            <person name="Kopec K.O."/>
            <person name="Synnott J.M."/>
            <person name="Choo C."/>
            <person name="Paponov I."/>
            <person name="Finkler A."/>
            <person name="Soon Heng Tan C."/>
            <person name="Hutchins A.P."/>
            <person name="Weinmeier T."/>
            <person name="Rattei T."/>
            <person name="Chu J.S."/>
            <person name="Gimenez G."/>
            <person name="Irimia M."/>
            <person name="Rigden D.J."/>
            <person name="Fitzpatrick D.A."/>
            <person name="Lorenzo-Morales J."/>
            <person name="Bateman A."/>
            <person name="Chiu C.H."/>
            <person name="Tang P."/>
            <person name="Hegemann P."/>
            <person name="Fromm H."/>
            <person name="Raoult D."/>
            <person name="Greub G."/>
            <person name="Miranda-Saavedra D."/>
            <person name="Chen N."/>
            <person name="Nash P."/>
            <person name="Ginger M.L."/>
            <person name="Horn M."/>
            <person name="Schaap P."/>
            <person name="Caler L."/>
            <person name="Loftus B."/>
        </authorList>
    </citation>
    <scope>NUCLEOTIDE SEQUENCE [LARGE SCALE GENOMIC DNA]</scope>
    <source>
        <strain evidence="4 5">Neff</strain>
    </source>
</reference>
<dbReference type="InterPro" id="IPR005467">
    <property type="entry name" value="His_kinase_dom"/>
</dbReference>
<accession>L8GZT8</accession>
<dbReference type="CDD" id="cd00082">
    <property type="entry name" value="HisKA"/>
    <property type="match status" value="1"/>
</dbReference>
<keyword evidence="2" id="KW-0812">Transmembrane</keyword>
<sequence length="640" mass="71733">RIREKDWSHTPFGPIENWPTCLKVALDIALPSQFPIVIFWGPEYRMLYNDAYRPVFGRDKHPGFIGESYGDCWPTVWDTEKRKMDDVRLSAKANWYTDSYTPVVRSGYLEETYFTYSYSPLFLEDGSVGGIYATVSETTSRVIGERPKEALQKTAHVASTSGKWDVPFVNLYLLDPECKHAILSTATGLDKRGGFLCPEVVTLSGAQEQTRTSDQEDGSSCSCSEEEAETEIEQGGFFCELFREVARTKSSREYDLTSFGDDVPICAAWETRPRMCMVMPMMSQTAEKVVGILVAGVNPCHDLDENYRIFLNLFCNQVSAALASSMAREEERKRAEALEELDKAKTAFFSNISHEFRTPLTLMLGPIEIEREQLTLIHRNALRLYKLVNSLLDFSRIEAGRARAQFEAVDLASLTADLTSIFRSATERSGLELRTDIQTLEQQVLVDKEMWEKIVLNLISNALKFTMHGHIAVTLSTPASNPNCAELIVSDTGIGIPEEEMVHLGRRFHRVQTPGGRSYEGTGIGLALVYELVRLHGGQVEASSQLGKGTSFRVSIPFGVSHLPSDQIKHIARFAPLELELKPAWNHQPIGLLFVFFVFIVNFFFTSFVSALSTSFIFAIAINVDSFVIDVVFDGEQSGE</sequence>
<dbReference type="SMART" id="SM00388">
    <property type="entry name" value="HisKA"/>
    <property type="match status" value="1"/>
</dbReference>
<organism evidence="4 5">
    <name type="scientific">Acanthamoeba castellanii (strain ATCC 30010 / Neff)</name>
    <dbReference type="NCBI Taxonomy" id="1257118"/>
    <lineage>
        <taxon>Eukaryota</taxon>
        <taxon>Amoebozoa</taxon>
        <taxon>Discosea</taxon>
        <taxon>Longamoebia</taxon>
        <taxon>Centramoebida</taxon>
        <taxon>Acanthamoebidae</taxon>
        <taxon>Acanthamoeba</taxon>
    </lineage>
</organism>
<dbReference type="RefSeq" id="XP_004340529.1">
    <property type="nucleotide sequence ID" value="XM_004340481.1"/>
</dbReference>
<dbReference type="SUPFAM" id="SSF47384">
    <property type="entry name" value="Homodimeric domain of signal transducing histidine kinase"/>
    <property type="match status" value="1"/>
</dbReference>
<dbReference type="InterPro" id="IPR003661">
    <property type="entry name" value="HisK_dim/P_dom"/>
</dbReference>
<keyword evidence="4" id="KW-0418">Kinase</keyword>
<dbReference type="InterPro" id="IPR003594">
    <property type="entry name" value="HATPase_dom"/>
</dbReference>
<dbReference type="InterPro" id="IPR036097">
    <property type="entry name" value="HisK_dim/P_sf"/>
</dbReference>
<keyword evidence="4" id="KW-0808">Transferase</keyword>
<dbReference type="Pfam" id="PF02518">
    <property type="entry name" value="HATPase_c"/>
    <property type="match status" value="1"/>
</dbReference>
<dbReference type="Gene3D" id="1.10.287.130">
    <property type="match status" value="1"/>
</dbReference>
<keyword evidence="5" id="KW-1185">Reference proteome</keyword>
<proteinExistence type="predicted"/>
<dbReference type="Proteomes" id="UP000011083">
    <property type="component" value="Unassembled WGS sequence"/>
</dbReference>
<evidence type="ECO:0000256" key="1">
    <source>
        <dbReference type="ARBA" id="ARBA00022553"/>
    </source>
</evidence>
<dbReference type="InterPro" id="IPR036890">
    <property type="entry name" value="HATPase_C_sf"/>
</dbReference>
<dbReference type="KEGG" id="acan:ACA1_045220"/>
<feature type="non-terminal residue" evidence="4">
    <location>
        <position position="1"/>
    </location>
</feature>
<dbReference type="PANTHER" id="PTHR43547:SF2">
    <property type="entry name" value="HYBRID SIGNAL TRANSDUCTION HISTIDINE KINASE C"/>
    <property type="match status" value="1"/>
</dbReference>
<keyword evidence="1" id="KW-0597">Phosphoprotein</keyword>
<dbReference type="Gene3D" id="3.30.450.20">
    <property type="entry name" value="PAS domain"/>
    <property type="match status" value="1"/>
</dbReference>
<dbReference type="AlphaFoldDB" id="L8GZT8"/>
<name>L8GZT8_ACACF</name>
<evidence type="ECO:0000259" key="3">
    <source>
        <dbReference type="PROSITE" id="PS50109"/>
    </source>
</evidence>
<evidence type="ECO:0000313" key="4">
    <source>
        <dbReference type="EMBL" id="ELR18492.1"/>
    </source>
</evidence>
<dbReference type="EMBL" id="KB007952">
    <property type="protein sequence ID" value="ELR18492.1"/>
    <property type="molecule type" value="Genomic_DNA"/>
</dbReference>
<evidence type="ECO:0000313" key="5">
    <source>
        <dbReference type="Proteomes" id="UP000011083"/>
    </source>
</evidence>
<dbReference type="PRINTS" id="PR00344">
    <property type="entry name" value="BCTRLSENSOR"/>
</dbReference>
<dbReference type="CDD" id="cd16922">
    <property type="entry name" value="HATPase_EvgS-ArcB-TorS-like"/>
    <property type="match status" value="1"/>
</dbReference>
<dbReference type="VEuPathDB" id="AmoebaDB:ACA1_045220"/>
<dbReference type="InterPro" id="IPR004358">
    <property type="entry name" value="Sig_transdc_His_kin-like_C"/>
</dbReference>
<keyword evidence="2" id="KW-1133">Transmembrane helix</keyword>
<gene>
    <name evidence="4" type="ORF">ACA1_045220</name>
</gene>
<dbReference type="Gene3D" id="3.30.565.10">
    <property type="entry name" value="Histidine kinase-like ATPase, C-terminal domain"/>
    <property type="match status" value="1"/>
</dbReference>
<dbReference type="PROSITE" id="PS50109">
    <property type="entry name" value="HIS_KIN"/>
    <property type="match status" value="1"/>
</dbReference>
<dbReference type="Pfam" id="PF00512">
    <property type="entry name" value="HisKA"/>
    <property type="match status" value="1"/>
</dbReference>